<sequence length="312" mass="34564">MLQTSLEHLYQVCNNVIMFEGIILGVAQGITEWLPISSKGMLLLVQTNFFHEKSITDGIELALFLHLGTFLAALWYFRKDVLDVLRVLFEVRRERPFFIISWHIFHRKEQKHNKEVVALVRFLVVATFVSGVVGFTLLEIVLAYTDEYLKAHLQSSTQIITAMVGFLLIGTGMLQLRARKRKSRDGGKGIDQLSMGDAWLLGILQGLAALPGFSRSGFTVSGLLLRGFGDIAALRVSFLMSLPAVLGGNILLSARDFTITPVALWGLLGSFIFGLLTIHLLLKTAQKLNFAWFVVGFGGLLLIAAAAQLFVL</sequence>
<evidence type="ECO:0000313" key="16">
    <source>
        <dbReference type="Proteomes" id="UP000178092"/>
    </source>
</evidence>
<keyword evidence="14" id="KW-0573">Peptidoglycan synthesis</keyword>
<evidence type="ECO:0000256" key="11">
    <source>
        <dbReference type="ARBA" id="ARBA00032707"/>
    </source>
</evidence>
<evidence type="ECO:0000256" key="12">
    <source>
        <dbReference type="ARBA" id="ARBA00032932"/>
    </source>
</evidence>
<keyword evidence="10 14" id="KW-0046">Antibiotic resistance</keyword>
<feature type="transmembrane region" description="Helical" evidence="14">
    <location>
        <begin position="12"/>
        <end position="31"/>
    </location>
</feature>
<feature type="transmembrane region" description="Helical" evidence="14">
    <location>
        <begin position="233"/>
        <end position="252"/>
    </location>
</feature>
<comment type="subcellular location">
    <subcellularLocation>
        <location evidence="1 14">Cell membrane</location>
        <topology evidence="1 14">Multi-pass membrane protein</topology>
    </subcellularLocation>
</comment>
<dbReference type="AlphaFoldDB" id="A0A1G2R5U7"/>
<evidence type="ECO:0000256" key="8">
    <source>
        <dbReference type="ARBA" id="ARBA00022989"/>
    </source>
</evidence>
<keyword evidence="6 14" id="KW-0812">Transmembrane</keyword>
<gene>
    <name evidence="14" type="primary">uppP</name>
    <name evidence="15" type="ORF">A3C04_04650</name>
</gene>
<evidence type="ECO:0000256" key="10">
    <source>
        <dbReference type="ARBA" id="ARBA00023251"/>
    </source>
</evidence>
<dbReference type="EMBL" id="MHTV01000001">
    <property type="protein sequence ID" value="OHA67938.1"/>
    <property type="molecule type" value="Genomic_DNA"/>
</dbReference>
<feature type="transmembrane region" description="Helical" evidence="14">
    <location>
        <begin position="288"/>
        <end position="311"/>
    </location>
</feature>
<comment type="function">
    <text evidence="14">Catalyzes the dephosphorylation of undecaprenyl diphosphate (UPP). Confers resistance to bacitracin.</text>
</comment>
<evidence type="ECO:0000256" key="6">
    <source>
        <dbReference type="ARBA" id="ARBA00022692"/>
    </source>
</evidence>
<dbReference type="PANTHER" id="PTHR30622:SF2">
    <property type="entry name" value="UNDECAPRENYL-DIPHOSPHATASE"/>
    <property type="match status" value="1"/>
</dbReference>
<comment type="catalytic activity">
    <reaction evidence="13 14">
        <text>di-trans,octa-cis-undecaprenyl diphosphate + H2O = di-trans,octa-cis-undecaprenyl phosphate + phosphate + H(+)</text>
        <dbReference type="Rhea" id="RHEA:28094"/>
        <dbReference type="ChEBI" id="CHEBI:15377"/>
        <dbReference type="ChEBI" id="CHEBI:15378"/>
        <dbReference type="ChEBI" id="CHEBI:43474"/>
        <dbReference type="ChEBI" id="CHEBI:58405"/>
        <dbReference type="ChEBI" id="CHEBI:60392"/>
        <dbReference type="EC" id="3.6.1.27"/>
    </reaction>
</comment>
<evidence type="ECO:0000313" key="15">
    <source>
        <dbReference type="EMBL" id="OHA67938.1"/>
    </source>
</evidence>
<comment type="miscellaneous">
    <text evidence="14">Bacitracin is thought to be involved in the inhibition of peptidoglycan synthesis by sequestering undecaprenyl diphosphate, thereby reducing the pool of lipid carrier available.</text>
</comment>
<name>A0A1G2R5U7_9BACT</name>
<dbReference type="GO" id="GO:0008360">
    <property type="term" value="P:regulation of cell shape"/>
    <property type="evidence" value="ECO:0007669"/>
    <property type="project" value="UniProtKB-KW"/>
</dbReference>
<evidence type="ECO:0000256" key="13">
    <source>
        <dbReference type="ARBA" id="ARBA00047594"/>
    </source>
</evidence>
<dbReference type="GO" id="GO:0005886">
    <property type="term" value="C:plasma membrane"/>
    <property type="evidence" value="ECO:0007669"/>
    <property type="project" value="UniProtKB-SubCell"/>
</dbReference>
<dbReference type="GO" id="GO:0071555">
    <property type="term" value="P:cell wall organization"/>
    <property type="evidence" value="ECO:0007669"/>
    <property type="project" value="UniProtKB-KW"/>
</dbReference>
<evidence type="ECO:0000256" key="1">
    <source>
        <dbReference type="ARBA" id="ARBA00004651"/>
    </source>
</evidence>
<dbReference type="HAMAP" id="MF_01006">
    <property type="entry name" value="Undec_diphosphatase"/>
    <property type="match status" value="1"/>
</dbReference>
<dbReference type="GO" id="GO:0050380">
    <property type="term" value="F:undecaprenyl-diphosphatase activity"/>
    <property type="evidence" value="ECO:0007669"/>
    <property type="project" value="UniProtKB-UniRule"/>
</dbReference>
<evidence type="ECO:0000256" key="3">
    <source>
        <dbReference type="ARBA" id="ARBA00012374"/>
    </source>
</evidence>
<evidence type="ECO:0000256" key="7">
    <source>
        <dbReference type="ARBA" id="ARBA00022801"/>
    </source>
</evidence>
<keyword evidence="7 14" id="KW-0378">Hydrolase</keyword>
<dbReference type="GO" id="GO:0046677">
    <property type="term" value="P:response to antibiotic"/>
    <property type="evidence" value="ECO:0007669"/>
    <property type="project" value="UniProtKB-UniRule"/>
</dbReference>
<comment type="caution">
    <text evidence="15">The sequence shown here is derived from an EMBL/GenBank/DDBJ whole genome shotgun (WGS) entry which is preliminary data.</text>
</comment>
<evidence type="ECO:0000256" key="2">
    <source>
        <dbReference type="ARBA" id="ARBA00010621"/>
    </source>
</evidence>
<feature type="transmembrane region" description="Helical" evidence="14">
    <location>
        <begin position="116"/>
        <end position="138"/>
    </location>
</feature>
<keyword evidence="8 14" id="KW-1133">Transmembrane helix</keyword>
<accession>A0A1G2R5U7</accession>
<organism evidence="15 16">
    <name type="scientific">Candidatus Wildermuthbacteria bacterium RIFCSPHIGHO2_02_FULL_45_25</name>
    <dbReference type="NCBI Taxonomy" id="1802450"/>
    <lineage>
        <taxon>Bacteria</taxon>
        <taxon>Candidatus Wildermuthiibacteriota</taxon>
    </lineage>
</organism>
<keyword evidence="9 14" id="KW-0472">Membrane</keyword>
<evidence type="ECO:0000256" key="5">
    <source>
        <dbReference type="ARBA" id="ARBA00022475"/>
    </source>
</evidence>
<reference evidence="15 16" key="1">
    <citation type="journal article" date="2016" name="Nat. Commun.">
        <title>Thousands of microbial genomes shed light on interconnected biogeochemical processes in an aquifer system.</title>
        <authorList>
            <person name="Anantharaman K."/>
            <person name="Brown C.T."/>
            <person name="Hug L.A."/>
            <person name="Sharon I."/>
            <person name="Castelle C.J."/>
            <person name="Probst A.J."/>
            <person name="Thomas B.C."/>
            <person name="Singh A."/>
            <person name="Wilkins M.J."/>
            <person name="Karaoz U."/>
            <person name="Brodie E.L."/>
            <person name="Williams K.H."/>
            <person name="Hubbard S.S."/>
            <person name="Banfield J.F."/>
        </authorList>
    </citation>
    <scope>NUCLEOTIDE SEQUENCE [LARGE SCALE GENOMIC DNA]</scope>
</reference>
<proteinExistence type="inferred from homology"/>
<dbReference type="InterPro" id="IPR003824">
    <property type="entry name" value="UppP"/>
</dbReference>
<comment type="similarity">
    <text evidence="2 14">Belongs to the UppP family.</text>
</comment>
<feature type="transmembrane region" description="Helical" evidence="14">
    <location>
        <begin position="264"/>
        <end position="282"/>
    </location>
</feature>
<dbReference type="PANTHER" id="PTHR30622">
    <property type="entry name" value="UNDECAPRENYL-DIPHOSPHATASE"/>
    <property type="match status" value="1"/>
</dbReference>
<keyword evidence="14" id="KW-0961">Cell wall biogenesis/degradation</keyword>
<feature type="transmembrane region" description="Helical" evidence="14">
    <location>
        <begin position="158"/>
        <end position="176"/>
    </location>
</feature>
<dbReference type="Pfam" id="PF02673">
    <property type="entry name" value="BacA"/>
    <property type="match status" value="1"/>
</dbReference>
<keyword evidence="5 14" id="KW-1003">Cell membrane</keyword>
<dbReference type="Proteomes" id="UP000178092">
    <property type="component" value="Unassembled WGS sequence"/>
</dbReference>
<dbReference type="GO" id="GO:0009252">
    <property type="term" value="P:peptidoglycan biosynthetic process"/>
    <property type="evidence" value="ECO:0007669"/>
    <property type="project" value="UniProtKB-KW"/>
</dbReference>
<evidence type="ECO:0000256" key="4">
    <source>
        <dbReference type="ARBA" id="ARBA00021581"/>
    </source>
</evidence>
<evidence type="ECO:0000256" key="9">
    <source>
        <dbReference type="ARBA" id="ARBA00023136"/>
    </source>
</evidence>
<keyword evidence="14" id="KW-0133">Cell shape</keyword>
<dbReference type="EC" id="3.6.1.27" evidence="3 14"/>
<protein>
    <recommendedName>
        <fullName evidence="4 14">Undecaprenyl-diphosphatase</fullName>
        <ecNumber evidence="3 14">3.6.1.27</ecNumber>
    </recommendedName>
    <alternativeName>
        <fullName evidence="12 14">Bacitracin resistance protein</fullName>
    </alternativeName>
    <alternativeName>
        <fullName evidence="11 14">Undecaprenyl pyrophosphate phosphatase</fullName>
    </alternativeName>
</protein>
<feature type="transmembrane region" description="Helical" evidence="14">
    <location>
        <begin position="58"/>
        <end position="77"/>
    </location>
</feature>
<evidence type="ECO:0000256" key="14">
    <source>
        <dbReference type="HAMAP-Rule" id="MF_01006"/>
    </source>
</evidence>